<keyword evidence="1 5" id="KW-0963">Cytoplasm</keyword>
<dbReference type="PANTHER" id="PTHR33692:SF1">
    <property type="entry name" value="RIBOSOME MATURATION FACTOR RIMM"/>
    <property type="match status" value="1"/>
</dbReference>
<comment type="similarity">
    <text evidence="5">Belongs to the RimM family.</text>
</comment>
<dbReference type="AlphaFoldDB" id="A0A1H9DQ28"/>
<dbReference type="Gene3D" id="2.40.30.60">
    <property type="entry name" value="RimM"/>
    <property type="match status" value="1"/>
</dbReference>
<dbReference type="InterPro" id="IPR011961">
    <property type="entry name" value="RimM"/>
</dbReference>
<dbReference type="Pfam" id="PF01782">
    <property type="entry name" value="RimM"/>
    <property type="match status" value="1"/>
</dbReference>
<dbReference type="GO" id="GO:0042274">
    <property type="term" value="P:ribosomal small subunit biogenesis"/>
    <property type="evidence" value="ECO:0007669"/>
    <property type="project" value="UniProtKB-UniRule"/>
</dbReference>
<evidence type="ECO:0000259" key="7">
    <source>
        <dbReference type="Pfam" id="PF24986"/>
    </source>
</evidence>
<dbReference type="EMBL" id="FOFA01000002">
    <property type="protein sequence ID" value="SEQ15521.1"/>
    <property type="molecule type" value="Genomic_DNA"/>
</dbReference>
<dbReference type="Gene3D" id="2.30.30.240">
    <property type="entry name" value="PRC-barrel domain"/>
    <property type="match status" value="1"/>
</dbReference>
<dbReference type="InterPro" id="IPR036976">
    <property type="entry name" value="RimM_N_sf"/>
</dbReference>
<dbReference type="NCBIfam" id="TIGR02273">
    <property type="entry name" value="16S_RimM"/>
    <property type="match status" value="1"/>
</dbReference>
<evidence type="ECO:0000256" key="5">
    <source>
        <dbReference type="HAMAP-Rule" id="MF_00014"/>
    </source>
</evidence>
<dbReference type="SUPFAM" id="SSF50346">
    <property type="entry name" value="PRC-barrel domain"/>
    <property type="match status" value="1"/>
</dbReference>
<sequence>MTPQHTEGPDAHPDLVEVTVGALGRAHGIRGDVAIDLRTDEPERRFADGARLRVEGSTRVLTVESSRWHSGRLLVHFVELADRTAAEGARGLVLVTDVPSDEVPTEEGEYYDRQLLGLAVETTDGRAVGTVRDVLHPGPQDLLEITTDAGIRLVPFVEALVPEVDLAGGRIVVADVPGLLTDLADEPDQADEPA</sequence>
<dbReference type="InterPro" id="IPR002676">
    <property type="entry name" value="RimM_N"/>
</dbReference>
<gene>
    <name evidence="5" type="primary">rimM</name>
    <name evidence="8" type="ORF">SAMN05421756_102614</name>
</gene>
<feature type="domain" description="Ribosome maturation factor RimM PRC barrel" evidence="7">
    <location>
        <begin position="114"/>
        <end position="174"/>
    </location>
</feature>
<comment type="domain">
    <text evidence="5">The PRC barrel domain binds ribosomal protein uS19.</text>
</comment>
<dbReference type="GO" id="GO:0043022">
    <property type="term" value="F:ribosome binding"/>
    <property type="evidence" value="ECO:0007669"/>
    <property type="project" value="InterPro"/>
</dbReference>
<name>A0A1H9DQ28_9ACTN</name>
<dbReference type="HAMAP" id="MF_00014">
    <property type="entry name" value="Ribosome_mat_RimM"/>
    <property type="match status" value="1"/>
</dbReference>
<evidence type="ECO:0000313" key="8">
    <source>
        <dbReference type="EMBL" id="SEQ15521.1"/>
    </source>
</evidence>
<feature type="domain" description="RimM N-terminal" evidence="6">
    <location>
        <begin position="20"/>
        <end position="95"/>
    </location>
</feature>
<evidence type="ECO:0000256" key="1">
    <source>
        <dbReference type="ARBA" id="ARBA00022490"/>
    </source>
</evidence>
<keyword evidence="9" id="KW-1185">Reference proteome</keyword>
<dbReference type="PANTHER" id="PTHR33692">
    <property type="entry name" value="RIBOSOME MATURATION FACTOR RIMM"/>
    <property type="match status" value="1"/>
</dbReference>
<evidence type="ECO:0000313" key="9">
    <source>
        <dbReference type="Proteomes" id="UP000198504"/>
    </source>
</evidence>
<dbReference type="InterPro" id="IPR009000">
    <property type="entry name" value="Transl_B-barrel_sf"/>
</dbReference>
<reference evidence="9" key="1">
    <citation type="submission" date="2016-10" db="EMBL/GenBank/DDBJ databases">
        <authorList>
            <person name="Varghese N."/>
            <person name="Submissions S."/>
        </authorList>
    </citation>
    <scope>NUCLEOTIDE SEQUENCE [LARGE SCALE GENOMIC DNA]</scope>
    <source>
        <strain evidence="9">CGMCC 4.6856</strain>
    </source>
</reference>
<comment type="subunit">
    <text evidence="5">Binds ribosomal protein uS19.</text>
</comment>
<protein>
    <recommendedName>
        <fullName evidence="5">Ribosome maturation factor RimM</fullName>
    </recommendedName>
</protein>
<dbReference type="SUPFAM" id="SSF50447">
    <property type="entry name" value="Translation proteins"/>
    <property type="match status" value="1"/>
</dbReference>
<dbReference type="InterPro" id="IPR056792">
    <property type="entry name" value="PRC_RimM"/>
</dbReference>
<dbReference type="GO" id="GO:0006364">
    <property type="term" value="P:rRNA processing"/>
    <property type="evidence" value="ECO:0007669"/>
    <property type="project" value="UniProtKB-UniRule"/>
</dbReference>
<organism evidence="8 9">
    <name type="scientific">Microlunatus flavus</name>
    <dbReference type="NCBI Taxonomy" id="1036181"/>
    <lineage>
        <taxon>Bacteria</taxon>
        <taxon>Bacillati</taxon>
        <taxon>Actinomycetota</taxon>
        <taxon>Actinomycetes</taxon>
        <taxon>Propionibacteriales</taxon>
        <taxon>Propionibacteriaceae</taxon>
        <taxon>Microlunatus</taxon>
    </lineage>
</organism>
<dbReference type="STRING" id="1036181.SAMN05421756_102614"/>
<evidence type="ECO:0000256" key="3">
    <source>
        <dbReference type="ARBA" id="ARBA00022552"/>
    </source>
</evidence>
<dbReference type="GO" id="GO:0005840">
    <property type="term" value="C:ribosome"/>
    <property type="evidence" value="ECO:0007669"/>
    <property type="project" value="InterPro"/>
</dbReference>
<dbReference type="Pfam" id="PF24986">
    <property type="entry name" value="PRC_RimM"/>
    <property type="match status" value="1"/>
</dbReference>
<evidence type="ECO:0000256" key="2">
    <source>
        <dbReference type="ARBA" id="ARBA00022517"/>
    </source>
</evidence>
<dbReference type="OrthoDB" id="5381335at2"/>
<keyword evidence="3 5" id="KW-0698">rRNA processing</keyword>
<dbReference type="RefSeq" id="WP_091178440.1">
    <property type="nucleotide sequence ID" value="NZ_FOFA01000002.1"/>
</dbReference>
<evidence type="ECO:0000259" key="6">
    <source>
        <dbReference type="Pfam" id="PF01782"/>
    </source>
</evidence>
<accession>A0A1H9DQ28</accession>
<dbReference type="GO" id="GO:0005737">
    <property type="term" value="C:cytoplasm"/>
    <property type="evidence" value="ECO:0007669"/>
    <property type="project" value="UniProtKB-SubCell"/>
</dbReference>
<comment type="subcellular location">
    <subcellularLocation>
        <location evidence="5">Cytoplasm</location>
    </subcellularLocation>
</comment>
<evidence type="ECO:0000256" key="4">
    <source>
        <dbReference type="ARBA" id="ARBA00023186"/>
    </source>
</evidence>
<dbReference type="InterPro" id="IPR011033">
    <property type="entry name" value="PRC_barrel-like_sf"/>
</dbReference>
<proteinExistence type="inferred from homology"/>
<comment type="function">
    <text evidence="5">An accessory protein needed during the final step in the assembly of 30S ribosomal subunit, possibly for assembly of the head region. Essential for efficient processing of 16S rRNA. May be needed both before and after RbfA during the maturation of 16S rRNA. It has affinity for free ribosomal 30S subunits but not for 70S ribosomes.</text>
</comment>
<dbReference type="Proteomes" id="UP000198504">
    <property type="component" value="Unassembled WGS sequence"/>
</dbReference>
<keyword evidence="2 5" id="KW-0690">Ribosome biogenesis</keyword>
<keyword evidence="4 5" id="KW-0143">Chaperone</keyword>